<dbReference type="AlphaFoldDB" id="A0A7C8M148"/>
<protein>
    <recommendedName>
        <fullName evidence="4">F-box domain-containing protein</fullName>
    </recommendedName>
</protein>
<dbReference type="SUPFAM" id="SSF52047">
    <property type="entry name" value="RNI-like"/>
    <property type="match status" value="1"/>
</dbReference>
<dbReference type="SUPFAM" id="SSF81383">
    <property type="entry name" value="F-box domain"/>
    <property type="match status" value="1"/>
</dbReference>
<keyword evidence="1" id="KW-0677">Repeat</keyword>
<dbReference type="PROSITE" id="PS50005">
    <property type="entry name" value="TPR"/>
    <property type="match status" value="1"/>
</dbReference>
<sequence>MVQTLSSDDYEQLGRSYYKKKQYEKAVEAFTTAIETSTSATAISSLYDRRAATHDKLENLNAALQDGRDAIRANKQDVRGYLRTASVLEKKNMLDKAVAIYAYGLKHVPVEHRDEFALLQQLHDRMTRKLAPAEAIDPMHILPMELWSMVIEYLSFKHRVKCIRVNRAWKNYITKQPHLWTDLDLSGAQKPVGRKFIRNAINHSNYGVTRAVIHRFQHADVLRNIASACKSLTTIEILSLDLMLSSSIVEMAQCARGLRKVIVSTDMTMDAASQILRFCPHLEHAEFRAIDFFFQDPEWKGPFTNLHTLKIYGMKKNMRTMVQLNLRHLVTQTPLLHTLELRNWNNPADIGLGFDLASVPLKHLTLSDVNMRWMPHLPPTLETLYWQPTSGTDLFIPPDADTNDYPLPKLSSFSLHDAHELRLDDFTTLLGTDDDPPTSTPLTHISLKGHYNRKDLTLFSPAGLFTTSPRLLTPSLHTLSLNTMEVTDDDIEALLTHPVSGLRAVHLASTRVTGASVQMLADALPQLASLNLDLCAGIRGRGAIEYARTKGVAVSYSMVVPSSSGRKVRYA</sequence>
<feature type="domain" description="F-box" evidence="4">
    <location>
        <begin position="136"/>
        <end position="183"/>
    </location>
</feature>
<dbReference type="EMBL" id="JAADJZ010000039">
    <property type="protein sequence ID" value="KAF2864858.1"/>
    <property type="molecule type" value="Genomic_DNA"/>
</dbReference>
<dbReference type="SMART" id="SM00256">
    <property type="entry name" value="FBOX"/>
    <property type="match status" value="1"/>
</dbReference>
<feature type="repeat" description="TPR" evidence="3">
    <location>
        <begin position="7"/>
        <end position="40"/>
    </location>
</feature>
<dbReference type="SMART" id="SM00028">
    <property type="entry name" value="TPR"/>
    <property type="match status" value="3"/>
</dbReference>
<keyword evidence="6" id="KW-1185">Reference proteome</keyword>
<dbReference type="InterPro" id="IPR001810">
    <property type="entry name" value="F-box_dom"/>
</dbReference>
<evidence type="ECO:0000256" key="1">
    <source>
        <dbReference type="ARBA" id="ARBA00022737"/>
    </source>
</evidence>
<dbReference type="Gene3D" id="3.80.10.10">
    <property type="entry name" value="Ribonuclease Inhibitor"/>
    <property type="match status" value="2"/>
</dbReference>
<dbReference type="Gene3D" id="1.25.40.10">
    <property type="entry name" value="Tetratricopeptide repeat domain"/>
    <property type="match status" value="1"/>
</dbReference>
<dbReference type="SUPFAM" id="SSF48452">
    <property type="entry name" value="TPR-like"/>
    <property type="match status" value="1"/>
</dbReference>
<reference evidence="5 6" key="1">
    <citation type="submission" date="2020-01" db="EMBL/GenBank/DDBJ databases">
        <authorList>
            <consortium name="DOE Joint Genome Institute"/>
            <person name="Haridas S."/>
            <person name="Albert R."/>
            <person name="Binder M."/>
            <person name="Bloem J."/>
            <person name="Labutti K."/>
            <person name="Salamov A."/>
            <person name="Andreopoulos B."/>
            <person name="Baker S.E."/>
            <person name="Barry K."/>
            <person name="Bills G."/>
            <person name="Bluhm B.H."/>
            <person name="Cannon C."/>
            <person name="Castanera R."/>
            <person name="Culley D.E."/>
            <person name="Daum C."/>
            <person name="Ezra D."/>
            <person name="Gonzalez J.B."/>
            <person name="Henrissat B."/>
            <person name="Kuo A."/>
            <person name="Liang C."/>
            <person name="Lipzen A."/>
            <person name="Lutzoni F."/>
            <person name="Magnuson J."/>
            <person name="Mondo S."/>
            <person name="Nolan M."/>
            <person name="Ohm R."/>
            <person name="Pangilinan J."/>
            <person name="Park H.-J.H."/>
            <person name="Ramirez L."/>
            <person name="Alfaro M."/>
            <person name="Sun H."/>
            <person name="Tritt A."/>
            <person name="Yoshinaga Y."/>
            <person name="Zwiers L.-H.L."/>
            <person name="Turgeon B.G."/>
            <person name="Goodwin S.B."/>
            <person name="Spatafora J.W."/>
            <person name="Crous P.W."/>
            <person name="Grigoriev I.V."/>
        </authorList>
    </citation>
    <scope>NUCLEOTIDE SEQUENCE [LARGE SCALE GENOMIC DNA]</scope>
    <source>
        <strain evidence="5 6">CBS 611.86</strain>
    </source>
</reference>
<evidence type="ECO:0000256" key="2">
    <source>
        <dbReference type="ARBA" id="ARBA00022803"/>
    </source>
</evidence>
<dbReference type="GO" id="GO:0051879">
    <property type="term" value="F:Hsp90 protein binding"/>
    <property type="evidence" value="ECO:0007669"/>
    <property type="project" value="TreeGrafter"/>
</dbReference>
<dbReference type="OrthoDB" id="629492at2759"/>
<dbReference type="InterPro" id="IPR032675">
    <property type="entry name" value="LRR_dom_sf"/>
</dbReference>
<dbReference type="InterPro" id="IPR019734">
    <property type="entry name" value="TPR_rpt"/>
</dbReference>
<evidence type="ECO:0000259" key="4">
    <source>
        <dbReference type="PROSITE" id="PS50181"/>
    </source>
</evidence>
<dbReference type="InterPro" id="IPR011990">
    <property type="entry name" value="TPR-like_helical_dom_sf"/>
</dbReference>
<keyword evidence="2 3" id="KW-0802">TPR repeat</keyword>
<evidence type="ECO:0000256" key="3">
    <source>
        <dbReference type="PROSITE-ProRule" id="PRU00339"/>
    </source>
</evidence>
<organism evidence="5 6">
    <name type="scientific">Massariosphaeria phaeospora</name>
    <dbReference type="NCBI Taxonomy" id="100035"/>
    <lineage>
        <taxon>Eukaryota</taxon>
        <taxon>Fungi</taxon>
        <taxon>Dikarya</taxon>
        <taxon>Ascomycota</taxon>
        <taxon>Pezizomycotina</taxon>
        <taxon>Dothideomycetes</taxon>
        <taxon>Pleosporomycetidae</taxon>
        <taxon>Pleosporales</taxon>
        <taxon>Pleosporales incertae sedis</taxon>
        <taxon>Massariosphaeria</taxon>
    </lineage>
</organism>
<dbReference type="InterPro" id="IPR036047">
    <property type="entry name" value="F-box-like_dom_sf"/>
</dbReference>
<dbReference type="PANTHER" id="PTHR22904:SF523">
    <property type="entry name" value="STRESS-INDUCED-PHOSPHOPROTEIN 1"/>
    <property type="match status" value="1"/>
</dbReference>
<dbReference type="PROSITE" id="PS50181">
    <property type="entry name" value="FBOX"/>
    <property type="match status" value="1"/>
</dbReference>
<gene>
    <name evidence="5" type="ORF">BDV95DRAFT_588191</name>
</gene>
<dbReference type="Proteomes" id="UP000481861">
    <property type="component" value="Unassembled WGS sequence"/>
</dbReference>
<evidence type="ECO:0000313" key="6">
    <source>
        <dbReference type="Proteomes" id="UP000481861"/>
    </source>
</evidence>
<name>A0A7C8M148_9PLEO</name>
<proteinExistence type="predicted"/>
<accession>A0A7C8M148</accession>
<dbReference type="Pfam" id="PF00646">
    <property type="entry name" value="F-box"/>
    <property type="match status" value="1"/>
</dbReference>
<evidence type="ECO:0000313" key="5">
    <source>
        <dbReference type="EMBL" id="KAF2864858.1"/>
    </source>
</evidence>
<dbReference type="PANTHER" id="PTHR22904">
    <property type="entry name" value="TPR REPEAT CONTAINING PROTEIN"/>
    <property type="match status" value="1"/>
</dbReference>
<comment type="caution">
    <text evidence="5">The sequence shown here is derived from an EMBL/GenBank/DDBJ whole genome shotgun (WGS) entry which is preliminary data.</text>
</comment>